<dbReference type="Pfam" id="PF01202">
    <property type="entry name" value="SKI"/>
    <property type="match status" value="1"/>
</dbReference>
<dbReference type="HAMAP" id="MF_00109">
    <property type="entry name" value="Shikimate_kinase"/>
    <property type="match status" value="1"/>
</dbReference>
<keyword evidence="1" id="KW-0057">Aromatic amino acid biosynthesis</keyword>
<keyword evidence="1" id="KW-0479">Metal-binding</keyword>
<dbReference type="GO" id="GO:0008652">
    <property type="term" value="P:amino acid biosynthetic process"/>
    <property type="evidence" value="ECO:0007669"/>
    <property type="project" value="UniProtKB-KW"/>
</dbReference>
<comment type="function">
    <text evidence="1">Catalyzes the specific phosphorylation of the 3-hydroxyl group of shikimic acid using ATP as a cosubstrate.</text>
</comment>
<comment type="subunit">
    <text evidence="1">Monomer.</text>
</comment>
<accession>A0A923IXN9</accession>
<comment type="caution">
    <text evidence="2">The sequence shown here is derived from an EMBL/GenBank/DDBJ whole genome shotgun (WGS) entry which is preliminary data.</text>
</comment>
<reference evidence="2" key="1">
    <citation type="submission" date="2020-08" db="EMBL/GenBank/DDBJ databases">
        <title>Sequencing the genomes of 1000 actinobacteria strains.</title>
        <authorList>
            <person name="Klenk H.-P."/>
        </authorList>
    </citation>
    <scope>NUCLEOTIDE SEQUENCE</scope>
    <source>
        <strain evidence="2">DSM 10695</strain>
    </source>
</reference>
<dbReference type="Proteomes" id="UP000617426">
    <property type="component" value="Unassembled WGS sequence"/>
</dbReference>
<dbReference type="PRINTS" id="PR01100">
    <property type="entry name" value="SHIKIMTKNASE"/>
</dbReference>
<dbReference type="GO" id="GO:0009073">
    <property type="term" value="P:aromatic amino acid family biosynthetic process"/>
    <property type="evidence" value="ECO:0007669"/>
    <property type="project" value="UniProtKB-KW"/>
</dbReference>
<comment type="caution">
    <text evidence="1">Lacks conserved residue(s) required for the propagation of feature annotation.</text>
</comment>
<keyword evidence="1 2" id="KW-0808">Transferase</keyword>
<dbReference type="GO" id="GO:0009423">
    <property type="term" value="P:chorismate biosynthetic process"/>
    <property type="evidence" value="ECO:0007669"/>
    <property type="project" value="UniProtKB-UniRule"/>
</dbReference>
<dbReference type="InterPro" id="IPR031322">
    <property type="entry name" value="Shikimate/glucono_kinase"/>
</dbReference>
<dbReference type="InterPro" id="IPR000623">
    <property type="entry name" value="Shikimate_kinase/TSH1"/>
</dbReference>
<dbReference type="EC" id="2.7.1.71" evidence="1"/>
<keyword evidence="1" id="KW-0067">ATP-binding</keyword>
<dbReference type="GO" id="GO:0005737">
    <property type="term" value="C:cytoplasm"/>
    <property type="evidence" value="ECO:0007669"/>
    <property type="project" value="UniProtKB-SubCell"/>
</dbReference>
<keyword evidence="1" id="KW-0547">Nucleotide-binding</keyword>
<evidence type="ECO:0000313" key="2">
    <source>
        <dbReference type="EMBL" id="MBB6334628.1"/>
    </source>
</evidence>
<dbReference type="GeneID" id="85978915"/>
<evidence type="ECO:0000313" key="3">
    <source>
        <dbReference type="Proteomes" id="UP000617426"/>
    </source>
</evidence>
<dbReference type="EMBL" id="JACHMK010000001">
    <property type="protein sequence ID" value="MBB6334628.1"/>
    <property type="molecule type" value="Genomic_DNA"/>
</dbReference>
<comment type="cofactor">
    <cofactor evidence="1">
        <name>Mg(2+)</name>
        <dbReference type="ChEBI" id="CHEBI:18420"/>
    </cofactor>
    <text evidence="1">Binds 1 Mg(2+) ion per subunit.</text>
</comment>
<name>A0A923IXN9_9ACTO</name>
<dbReference type="RefSeq" id="WP_184452505.1">
    <property type="nucleotide sequence ID" value="NZ_JACHMK010000001.1"/>
</dbReference>
<comment type="pathway">
    <text evidence="1">Metabolic intermediate biosynthesis; chorismate biosynthesis; chorismate from D-erythrose 4-phosphate and phosphoenolpyruvate: step 5/7.</text>
</comment>
<feature type="binding site" evidence="1">
    <location>
        <position position="121"/>
    </location>
    <ligand>
        <name>ATP</name>
        <dbReference type="ChEBI" id="CHEBI:30616"/>
    </ligand>
</feature>
<dbReference type="InterPro" id="IPR027417">
    <property type="entry name" value="P-loop_NTPase"/>
</dbReference>
<keyword evidence="1" id="KW-0460">Magnesium</keyword>
<gene>
    <name evidence="1" type="primary">aroK</name>
    <name evidence="2" type="ORF">HD592_001193</name>
</gene>
<comment type="similarity">
    <text evidence="1">Belongs to the shikimate kinase family.</text>
</comment>
<organism evidence="2 3">
    <name type="scientific">Schaalia hyovaginalis</name>
    <dbReference type="NCBI Taxonomy" id="29316"/>
    <lineage>
        <taxon>Bacteria</taxon>
        <taxon>Bacillati</taxon>
        <taxon>Actinomycetota</taxon>
        <taxon>Actinomycetes</taxon>
        <taxon>Actinomycetales</taxon>
        <taxon>Actinomycetaceae</taxon>
        <taxon>Schaalia</taxon>
    </lineage>
</organism>
<keyword evidence="1 2" id="KW-0418">Kinase</keyword>
<dbReference type="AlphaFoldDB" id="A0A923IXN9"/>
<dbReference type="GO" id="GO:0000287">
    <property type="term" value="F:magnesium ion binding"/>
    <property type="evidence" value="ECO:0007669"/>
    <property type="project" value="UniProtKB-UniRule"/>
</dbReference>
<keyword evidence="1" id="KW-0963">Cytoplasm</keyword>
<protein>
    <recommendedName>
        <fullName evidence="1">Shikimate kinase</fullName>
        <shortName evidence="1">SK</shortName>
        <ecNumber evidence="1">2.7.1.71</ecNumber>
    </recommendedName>
</protein>
<dbReference type="Gene3D" id="3.40.50.300">
    <property type="entry name" value="P-loop containing nucleotide triphosphate hydrolases"/>
    <property type="match status" value="1"/>
</dbReference>
<feature type="binding site" evidence="1">
    <location>
        <begin position="14"/>
        <end position="19"/>
    </location>
    <ligand>
        <name>ATP</name>
        <dbReference type="ChEBI" id="CHEBI:30616"/>
    </ligand>
</feature>
<comment type="subcellular location">
    <subcellularLocation>
        <location evidence="1">Cytoplasm</location>
    </subcellularLocation>
</comment>
<dbReference type="GO" id="GO:0005524">
    <property type="term" value="F:ATP binding"/>
    <property type="evidence" value="ECO:0007669"/>
    <property type="project" value="UniProtKB-UniRule"/>
</dbReference>
<dbReference type="GO" id="GO:0004765">
    <property type="term" value="F:shikimate kinase activity"/>
    <property type="evidence" value="ECO:0007669"/>
    <property type="project" value="UniProtKB-UniRule"/>
</dbReference>
<proteinExistence type="inferred from homology"/>
<evidence type="ECO:0000256" key="1">
    <source>
        <dbReference type="HAMAP-Rule" id="MF_00109"/>
    </source>
</evidence>
<keyword evidence="1" id="KW-0028">Amino-acid biosynthesis</keyword>
<feature type="binding site" evidence="1">
    <location>
        <position position="18"/>
    </location>
    <ligand>
        <name>Mg(2+)</name>
        <dbReference type="ChEBI" id="CHEBI:18420"/>
    </ligand>
</feature>
<feature type="binding site" evidence="1">
    <location>
        <position position="36"/>
    </location>
    <ligand>
        <name>substrate</name>
    </ligand>
</feature>
<sequence>MTGAPRIVLLGVSGAGKTSAGRILAERLGADFVDADDLVAQEAGAPLAELVIARDPRLERLRRSAARRALARPGAVVALGASQIEDADTVDGIREAKTRGAFVVELVADTAEVARRTGLNRPRSVGLGAPRAMLTAMIAALHERYADVADSSVPTGGADPALVADRVLGECRLAGDSPNNRD</sequence>
<comment type="catalytic activity">
    <reaction evidence="1">
        <text>shikimate + ATP = 3-phosphoshikimate + ADP + H(+)</text>
        <dbReference type="Rhea" id="RHEA:13121"/>
        <dbReference type="ChEBI" id="CHEBI:15378"/>
        <dbReference type="ChEBI" id="CHEBI:30616"/>
        <dbReference type="ChEBI" id="CHEBI:36208"/>
        <dbReference type="ChEBI" id="CHEBI:145989"/>
        <dbReference type="ChEBI" id="CHEBI:456216"/>
        <dbReference type="EC" id="2.7.1.71"/>
    </reaction>
</comment>
<keyword evidence="3" id="KW-1185">Reference proteome</keyword>
<dbReference type="SUPFAM" id="SSF52540">
    <property type="entry name" value="P-loop containing nucleoside triphosphate hydrolases"/>
    <property type="match status" value="1"/>
</dbReference>